<proteinExistence type="predicted"/>
<feature type="chain" id="PRO_5037987064" evidence="1">
    <location>
        <begin position="30"/>
        <end position="233"/>
    </location>
</feature>
<gene>
    <name evidence="3" type="ORF">I2501_17215</name>
</gene>
<accession>A0A931BAA5</accession>
<evidence type="ECO:0000313" key="3">
    <source>
        <dbReference type="EMBL" id="MBF9069765.1"/>
    </source>
</evidence>
<keyword evidence="4" id="KW-1185">Reference proteome</keyword>
<protein>
    <submittedName>
        <fullName evidence="3">L,D-transpeptidase family protein</fullName>
    </submittedName>
</protein>
<evidence type="ECO:0000256" key="1">
    <source>
        <dbReference type="SAM" id="SignalP"/>
    </source>
</evidence>
<keyword evidence="1" id="KW-0732">Signal</keyword>
<evidence type="ECO:0000313" key="4">
    <source>
        <dbReference type="Proteomes" id="UP000657385"/>
    </source>
</evidence>
<dbReference type="GO" id="GO:0016740">
    <property type="term" value="F:transferase activity"/>
    <property type="evidence" value="ECO:0007669"/>
    <property type="project" value="InterPro"/>
</dbReference>
<comment type="caution">
    <text evidence="3">The sequence shown here is derived from an EMBL/GenBank/DDBJ whole genome shotgun (WGS) entry which is preliminary data.</text>
</comment>
<dbReference type="EMBL" id="JADPRT010000006">
    <property type="protein sequence ID" value="MBF9069765.1"/>
    <property type="molecule type" value="Genomic_DNA"/>
</dbReference>
<name>A0A931BAA5_9ACTN</name>
<dbReference type="Proteomes" id="UP000657385">
    <property type="component" value="Unassembled WGS sequence"/>
</dbReference>
<feature type="signal peptide" evidence="1">
    <location>
        <begin position="1"/>
        <end position="29"/>
    </location>
</feature>
<dbReference type="AlphaFoldDB" id="A0A931BAA5"/>
<dbReference type="InterPro" id="IPR005490">
    <property type="entry name" value="LD_TPept_cat_dom"/>
</dbReference>
<dbReference type="PANTHER" id="PTHR38589">
    <property type="entry name" value="BLR0621 PROTEIN"/>
    <property type="match status" value="1"/>
</dbReference>
<reference evidence="3" key="1">
    <citation type="submission" date="2020-11" db="EMBL/GenBank/DDBJ databases">
        <title>Isolation and identification of active actinomycetes.</title>
        <authorList>
            <person name="Yu B."/>
        </authorList>
    </citation>
    <scope>NUCLEOTIDE SEQUENCE</scope>
    <source>
        <strain evidence="3">NEAU-YB345</strain>
    </source>
</reference>
<dbReference type="PANTHER" id="PTHR38589:SF1">
    <property type="entry name" value="BLR0621 PROTEIN"/>
    <property type="match status" value="1"/>
</dbReference>
<dbReference type="Pfam" id="PF03734">
    <property type="entry name" value="YkuD"/>
    <property type="match status" value="1"/>
</dbReference>
<sequence length="233" mass="24857">MPRPSAFVRLCTAAAVVCGSLLAAAPAHATTAAPRFPVPVRLGSAHQVITVQAHGSYATVTAWQWTRDGWRVVVRTAAARIGARGVVSGTTRVQGSYQTPTGTYSITEGFGNGPNPGTRMPYHRVTAHDWWVEDRASHYYNQMRTDTLGGFRLTEAGVDGSEHLVQYPVQYHNVLVVNFNTDPAVRGRGAGIFLHDLSTSGGPTAGCVAVPSGVLTTIMRWIAPSDHPVIAIA</sequence>
<feature type="domain" description="L,D-TPase catalytic" evidence="2">
    <location>
        <begin position="75"/>
        <end position="229"/>
    </location>
</feature>
<dbReference type="RefSeq" id="WP_196194917.1">
    <property type="nucleotide sequence ID" value="NZ_JADPRT010000006.1"/>
</dbReference>
<evidence type="ECO:0000259" key="2">
    <source>
        <dbReference type="Pfam" id="PF03734"/>
    </source>
</evidence>
<organism evidence="3 4">
    <name type="scientific">Streptacidiphilus fuscans</name>
    <dbReference type="NCBI Taxonomy" id="2789292"/>
    <lineage>
        <taxon>Bacteria</taxon>
        <taxon>Bacillati</taxon>
        <taxon>Actinomycetota</taxon>
        <taxon>Actinomycetes</taxon>
        <taxon>Kitasatosporales</taxon>
        <taxon>Streptomycetaceae</taxon>
        <taxon>Streptacidiphilus</taxon>
    </lineage>
</organism>